<dbReference type="CDD" id="cd05120">
    <property type="entry name" value="APH_ChoK_like"/>
    <property type="match status" value="1"/>
</dbReference>
<evidence type="ECO:0000259" key="2">
    <source>
        <dbReference type="Pfam" id="PF01636"/>
    </source>
</evidence>
<protein>
    <recommendedName>
        <fullName evidence="2">Aminoglycoside phosphotransferase domain-containing protein</fullName>
    </recommendedName>
</protein>
<dbReference type="InterPro" id="IPR002575">
    <property type="entry name" value="Aminoglycoside_PTrfase"/>
</dbReference>
<dbReference type="PANTHER" id="PTHR21310:SF55">
    <property type="entry name" value="AMINOGLYCOSIDE PHOSPHOTRANSFERASE DOMAIN-CONTAINING PROTEIN"/>
    <property type="match status" value="1"/>
</dbReference>
<dbReference type="EMBL" id="CDPU01000055">
    <property type="protein sequence ID" value="CEO55645.1"/>
    <property type="molecule type" value="Genomic_DNA"/>
</dbReference>
<evidence type="ECO:0000313" key="3">
    <source>
        <dbReference type="EMBL" id="CEO55645.1"/>
    </source>
</evidence>
<dbReference type="PANTHER" id="PTHR21310">
    <property type="entry name" value="AMINOGLYCOSIDE PHOSPHOTRANSFERASE-RELATED-RELATED"/>
    <property type="match status" value="1"/>
</dbReference>
<dbReference type="Proteomes" id="UP000616885">
    <property type="component" value="Unassembled WGS sequence"/>
</dbReference>
<evidence type="ECO:0000256" key="1">
    <source>
        <dbReference type="SAM" id="MobiDB-lite"/>
    </source>
</evidence>
<dbReference type="InterPro" id="IPR051678">
    <property type="entry name" value="AGP_Transferase"/>
</dbReference>
<feature type="domain" description="Aminoglycoside phosphotransferase" evidence="2">
    <location>
        <begin position="66"/>
        <end position="277"/>
    </location>
</feature>
<sequence length="310" mass="35833">MTMAMDPLALDMDRSVDQQLRRFSYTDAAHGKELYSFYGNRVIEHVTASGTTVAIKVKTPDAMDSTEADMMHHAATNNILAPKVLTFYDIVVNKSIARAMVSERVPGVPLSDVWNDYDEDQQEHVKDQLRAQLARMRQVTQPYIGRVDRQPTRNMFDRTQNSTCGPFATEKEFDRWCLGHVAAKPLARLRWRLALRHMRKDPSTKTNKNNNNGRKNSKASANSDFDRRQRFVLTHGDLTPRNIMVDGTTLTGIVDWERSGFYPEYAEYAFAMVLCHEHEKWWIPVLKDILDPCPEQRLTFTRLVEDNYPY</sequence>
<dbReference type="SUPFAM" id="SSF56112">
    <property type="entry name" value="Protein kinase-like (PK-like)"/>
    <property type="match status" value="1"/>
</dbReference>
<organism evidence="3">
    <name type="scientific">Bionectria ochroleuca</name>
    <name type="common">Gliocladium roseum</name>
    <dbReference type="NCBI Taxonomy" id="29856"/>
    <lineage>
        <taxon>Eukaryota</taxon>
        <taxon>Fungi</taxon>
        <taxon>Dikarya</taxon>
        <taxon>Ascomycota</taxon>
        <taxon>Pezizomycotina</taxon>
        <taxon>Sordariomycetes</taxon>
        <taxon>Hypocreomycetidae</taxon>
        <taxon>Hypocreales</taxon>
        <taxon>Bionectriaceae</taxon>
        <taxon>Clonostachys</taxon>
    </lineage>
</organism>
<accession>A0A0B7KLD7</accession>
<reference evidence="3" key="1">
    <citation type="submission" date="2015-01" db="EMBL/GenBank/DDBJ databases">
        <authorList>
            <person name="Durling Mikael"/>
        </authorList>
    </citation>
    <scope>NUCLEOTIDE SEQUENCE</scope>
</reference>
<dbReference type="Pfam" id="PF01636">
    <property type="entry name" value="APH"/>
    <property type="match status" value="1"/>
</dbReference>
<feature type="compositionally biased region" description="Low complexity" evidence="1">
    <location>
        <begin position="204"/>
        <end position="222"/>
    </location>
</feature>
<gene>
    <name evidence="3" type="ORF">BN869_000011703_1</name>
    <name evidence="4" type="ORF">IM811_008060</name>
</gene>
<reference evidence="4" key="2">
    <citation type="submission" date="2020-10" db="EMBL/GenBank/DDBJ databases">
        <title>High-Quality Genome Resource of Clonostachys rosea strain S41 by Oxford Nanopore Long-Read Sequencing.</title>
        <authorList>
            <person name="Wang H."/>
        </authorList>
    </citation>
    <scope>NUCLEOTIDE SEQUENCE</scope>
    <source>
        <strain evidence="4">S41</strain>
    </source>
</reference>
<dbReference type="InterPro" id="IPR011009">
    <property type="entry name" value="Kinase-like_dom_sf"/>
</dbReference>
<dbReference type="Gene3D" id="3.90.1200.10">
    <property type="match status" value="1"/>
</dbReference>
<feature type="region of interest" description="Disordered" evidence="1">
    <location>
        <begin position="200"/>
        <end position="222"/>
    </location>
</feature>
<name>A0A0B7KLD7_BIOOC</name>
<dbReference type="AlphaFoldDB" id="A0A0B7KLD7"/>
<dbReference type="EMBL" id="JADCTT010000002">
    <property type="protein sequence ID" value="KAF9757116.1"/>
    <property type="molecule type" value="Genomic_DNA"/>
</dbReference>
<proteinExistence type="predicted"/>
<evidence type="ECO:0000313" key="4">
    <source>
        <dbReference type="EMBL" id="KAF9757116.1"/>
    </source>
</evidence>